<evidence type="ECO:0000256" key="1">
    <source>
        <dbReference type="ARBA" id="ARBA00005417"/>
    </source>
</evidence>
<organism evidence="6 7">
    <name type="scientific">Fuscovulum blasticum DSM 2131</name>
    <dbReference type="NCBI Taxonomy" id="1188250"/>
    <lineage>
        <taxon>Bacteria</taxon>
        <taxon>Pseudomonadati</taxon>
        <taxon>Pseudomonadota</taxon>
        <taxon>Alphaproteobacteria</taxon>
        <taxon>Rhodobacterales</taxon>
        <taxon>Paracoccaceae</taxon>
        <taxon>Pseudogemmobacter</taxon>
    </lineage>
</organism>
<dbReference type="InterPro" id="IPR003439">
    <property type="entry name" value="ABC_transporter-like_ATP-bd"/>
</dbReference>
<dbReference type="InterPro" id="IPR050166">
    <property type="entry name" value="ABC_transporter_ATP-bind"/>
</dbReference>
<dbReference type="InterPro" id="IPR027417">
    <property type="entry name" value="P-loop_NTPase"/>
</dbReference>
<accession>A0A2T4J881</accession>
<dbReference type="GO" id="GO:0005524">
    <property type="term" value="F:ATP binding"/>
    <property type="evidence" value="ECO:0007669"/>
    <property type="project" value="UniProtKB-KW"/>
</dbReference>
<dbReference type="SMART" id="SM00382">
    <property type="entry name" value="AAA"/>
    <property type="match status" value="1"/>
</dbReference>
<name>A0A2T4J881_FUSBL</name>
<dbReference type="PROSITE" id="PS00211">
    <property type="entry name" value="ABC_TRANSPORTER_1"/>
    <property type="match status" value="1"/>
</dbReference>
<evidence type="ECO:0000313" key="6">
    <source>
        <dbReference type="EMBL" id="PTE14102.1"/>
    </source>
</evidence>
<keyword evidence="4 6" id="KW-0067">ATP-binding</keyword>
<dbReference type="InterPro" id="IPR003593">
    <property type="entry name" value="AAA+_ATPase"/>
</dbReference>
<reference evidence="6 7" key="1">
    <citation type="submission" date="2018-03" db="EMBL/GenBank/DDBJ databases">
        <title>Rhodobacter blasticus.</title>
        <authorList>
            <person name="Meyer T.E."/>
            <person name="Miller S."/>
            <person name="Lodha T."/>
            <person name="Gandham S."/>
            <person name="Chintalapati S."/>
            <person name="Chintalapati V.R."/>
        </authorList>
    </citation>
    <scope>NUCLEOTIDE SEQUENCE [LARGE SCALE GENOMIC DNA]</scope>
    <source>
        <strain evidence="6 7">DSM 2131</strain>
    </source>
</reference>
<dbReference type="PANTHER" id="PTHR42788:SF13">
    <property type="entry name" value="ALIPHATIC SULFONATES IMPORT ATP-BINDING PROTEIN SSUB"/>
    <property type="match status" value="1"/>
</dbReference>
<dbReference type="RefSeq" id="WP_107673528.1">
    <property type="nucleotide sequence ID" value="NZ_PZKE01000009.1"/>
</dbReference>
<dbReference type="PANTHER" id="PTHR42788">
    <property type="entry name" value="TAURINE IMPORT ATP-BINDING PROTEIN-RELATED"/>
    <property type="match status" value="1"/>
</dbReference>
<evidence type="ECO:0000313" key="7">
    <source>
        <dbReference type="Proteomes" id="UP000241362"/>
    </source>
</evidence>
<evidence type="ECO:0000256" key="4">
    <source>
        <dbReference type="ARBA" id="ARBA00022840"/>
    </source>
</evidence>
<dbReference type="Proteomes" id="UP000241362">
    <property type="component" value="Unassembled WGS sequence"/>
</dbReference>
<protein>
    <submittedName>
        <fullName evidence="6">ABC transporter ATP-binding protein</fullName>
    </submittedName>
</protein>
<evidence type="ECO:0000256" key="2">
    <source>
        <dbReference type="ARBA" id="ARBA00022448"/>
    </source>
</evidence>
<comment type="caution">
    <text evidence="6">The sequence shown here is derived from an EMBL/GenBank/DDBJ whole genome shotgun (WGS) entry which is preliminary data.</text>
</comment>
<keyword evidence="7" id="KW-1185">Reference proteome</keyword>
<dbReference type="Gene3D" id="3.40.50.300">
    <property type="entry name" value="P-loop containing nucleotide triphosphate hydrolases"/>
    <property type="match status" value="1"/>
</dbReference>
<keyword evidence="2" id="KW-0813">Transport</keyword>
<dbReference type="InterPro" id="IPR017871">
    <property type="entry name" value="ABC_transporter-like_CS"/>
</dbReference>
<sequence length="246" mass="26256">MLEVQSLVKTYGAFRALGPVTFSLGREDRVLGVVGPSGCGKSTLLRVLAGLDPLTGGTVRLDGTPITGARPDVAVVFQEPRLLPWATVRANIELGIWDQPASDRAAAVQAALAQVQLPAFGNALPRQLSGGMAQRVGIARALVRRPRLLLMDEPFAALDPLTRLRMQDHLLEMVGQEVPNVVIITHDIDEALALSDRILVLAGPPGEIRADLKIDLPQPRARTSAAFQAEKARILDLLFGPGAHAA</sequence>
<keyword evidence="3" id="KW-0547">Nucleotide-binding</keyword>
<proteinExistence type="inferred from homology"/>
<comment type="similarity">
    <text evidence="1">Belongs to the ABC transporter superfamily.</text>
</comment>
<dbReference type="Pfam" id="PF00005">
    <property type="entry name" value="ABC_tran"/>
    <property type="match status" value="1"/>
</dbReference>
<dbReference type="EMBL" id="PZKE01000009">
    <property type="protein sequence ID" value="PTE14102.1"/>
    <property type="molecule type" value="Genomic_DNA"/>
</dbReference>
<dbReference type="GO" id="GO:0016887">
    <property type="term" value="F:ATP hydrolysis activity"/>
    <property type="evidence" value="ECO:0007669"/>
    <property type="project" value="InterPro"/>
</dbReference>
<dbReference type="PROSITE" id="PS50893">
    <property type="entry name" value="ABC_TRANSPORTER_2"/>
    <property type="match status" value="1"/>
</dbReference>
<dbReference type="AlphaFoldDB" id="A0A2T4J881"/>
<feature type="domain" description="ABC transporter" evidence="5">
    <location>
        <begin position="2"/>
        <end position="228"/>
    </location>
</feature>
<evidence type="ECO:0000259" key="5">
    <source>
        <dbReference type="PROSITE" id="PS50893"/>
    </source>
</evidence>
<gene>
    <name evidence="6" type="ORF">C5F44_10715</name>
</gene>
<dbReference type="SUPFAM" id="SSF52540">
    <property type="entry name" value="P-loop containing nucleoside triphosphate hydrolases"/>
    <property type="match status" value="1"/>
</dbReference>
<evidence type="ECO:0000256" key="3">
    <source>
        <dbReference type="ARBA" id="ARBA00022741"/>
    </source>
</evidence>